<dbReference type="Proteomes" id="UP000095746">
    <property type="component" value="Unassembled WGS sequence"/>
</dbReference>
<proteinExistence type="predicted"/>
<dbReference type="EMBL" id="CYZT01000028">
    <property type="protein sequence ID" value="CUN94741.1"/>
    <property type="molecule type" value="Genomic_DNA"/>
</dbReference>
<evidence type="ECO:0000313" key="5">
    <source>
        <dbReference type="Proteomes" id="UP000095746"/>
    </source>
</evidence>
<dbReference type="EMBL" id="WKPO01000016">
    <property type="protein sequence ID" value="MSB49413.1"/>
    <property type="molecule type" value="Genomic_DNA"/>
</dbReference>
<dbReference type="RefSeq" id="WP_009259354.1">
    <property type="nucleotide sequence ID" value="NZ_BAABZG010000001.1"/>
</dbReference>
<name>A0A174B0Y9_FLAPL</name>
<dbReference type="EMBL" id="JAQLWV010000028">
    <property type="protein sequence ID" value="MDB7934672.1"/>
    <property type="molecule type" value="Genomic_DNA"/>
</dbReference>
<dbReference type="AlphaFoldDB" id="A0A174B0Y9"/>
<dbReference type="EMBL" id="JAQLWO010000006">
    <property type="protein sequence ID" value="MDB7905880.1"/>
    <property type="molecule type" value="Genomic_DNA"/>
</dbReference>
<accession>A0A174B0Y9</accession>
<dbReference type="Proteomes" id="UP000429811">
    <property type="component" value="Unassembled WGS sequence"/>
</dbReference>
<evidence type="ECO:0000313" key="3">
    <source>
        <dbReference type="EMBL" id="MDB7934672.1"/>
    </source>
</evidence>
<evidence type="ECO:0000313" key="6">
    <source>
        <dbReference type="Proteomes" id="UP000429811"/>
    </source>
</evidence>
<dbReference type="Proteomes" id="UP001211006">
    <property type="component" value="Unassembled WGS sequence"/>
</dbReference>
<evidence type="ECO:0000313" key="1">
    <source>
        <dbReference type="EMBL" id="CUN94741.1"/>
    </source>
</evidence>
<dbReference type="Proteomes" id="UP001211173">
    <property type="component" value="Unassembled WGS sequence"/>
</dbReference>
<evidence type="ECO:0000313" key="4">
    <source>
        <dbReference type="EMBL" id="MSB49413.1"/>
    </source>
</evidence>
<reference evidence="1 5" key="1">
    <citation type="submission" date="2015-09" db="EMBL/GenBank/DDBJ databases">
        <authorList>
            <consortium name="Pathogen Informatics"/>
        </authorList>
    </citation>
    <scope>NUCLEOTIDE SEQUENCE [LARGE SCALE GENOMIC DNA]</scope>
    <source>
        <strain evidence="1 5">2789STDY5608854</strain>
    </source>
</reference>
<reference evidence="2" key="3">
    <citation type="submission" date="2023-01" db="EMBL/GenBank/DDBJ databases">
        <title>Human gut microbiome strain richness.</title>
        <authorList>
            <person name="Chen-Liaw A."/>
        </authorList>
    </citation>
    <scope>NUCLEOTIDE SEQUENCE</scope>
    <source>
        <strain evidence="3">1001287st1_F4_1001285I_161205</strain>
        <strain evidence="2">2225st1_A6_2225SCRN_200828</strain>
    </source>
</reference>
<gene>
    <name evidence="1" type="ORF">ERS852411_00733</name>
    <name evidence="4" type="ORF">GKE90_12030</name>
    <name evidence="2" type="ORF">PND83_07840</name>
    <name evidence="3" type="ORF">PNE06_16435</name>
</gene>
<protein>
    <submittedName>
        <fullName evidence="1">Uncharacterized protein</fullName>
    </submittedName>
</protein>
<evidence type="ECO:0000313" key="2">
    <source>
        <dbReference type="EMBL" id="MDB7905880.1"/>
    </source>
</evidence>
<dbReference type="GeneID" id="89522013"/>
<reference evidence="4 6" key="2">
    <citation type="journal article" date="2019" name="Nat. Med.">
        <title>A library of human gut bacterial isolates paired with longitudinal multiomics data enables mechanistic microbiome research.</title>
        <authorList>
            <person name="Poyet M."/>
            <person name="Groussin M."/>
            <person name="Gibbons S.M."/>
            <person name="Avila-Pacheco J."/>
            <person name="Jiang X."/>
            <person name="Kearney S.M."/>
            <person name="Perrotta A.R."/>
            <person name="Berdy B."/>
            <person name="Zhao S."/>
            <person name="Lieberman T.D."/>
            <person name="Swanson P.K."/>
            <person name="Smith M."/>
            <person name="Roesemann S."/>
            <person name="Alexander J.E."/>
            <person name="Rich S.A."/>
            <person name="Livny J."/>
            <person name="Vlamakis H."/>
            <person name="Clish C."/>
            <person name="Bullock K."/>
            <person name="Deik A."/>
            <person name="Scott J."/>
            <person name="Pierce K.A."/>
            <person name="Xavier R.J."/>
            <person name="Alm E.J."/>
        </authorList>
    </citation>
    <scope>NUCLEOTIDE SEQUENCE [LARGE SCALE GENOMIC DNA]</scope>
    <source>
        <strain evidence="4 6">BIOML-A5</strain>
    </source>
</reference>
<organism evidence="1 5">
    <name type="scientific">Flavonifractor plautii</name>
    <name type="common">Fusobacterium plautii</name>
    <dbReference type="NCBI Taxonomy" id="292800"/>
    <lineage>
        <taxon>Bacteria</taxon>
        <taxon>Bacillati</taxon>
        <taxon>Bacillota</taxon>
        <taxon>Clostridia</taxon>
        <taxon>Eubacteriales</taxon>
        <taxon>Oscillospiraceae</taxon>
        <taxon>Flavonifractor</taxon>
    </lineage>
</organism>
<sequence>MLEKKDHVKRIQEITFEAYKSSGRIAALLDQNTGPSEQLSEELERVAAQIEHGAIELRNLCARYQAPLPPVGQKPALEPLNIAGRAECNEFGWLHIQLNALLPNCRFASPLWITDTITRLLDRLERRNGKLPLLEEALLMIDEHCDIAARQVYDQDNKAWKAISNALKGRVVADDDQYSLGVCLLSRRSSEAECHIYVLPVQDAGDFFFLRSDQYPFSR</sequence>